<dbReference type="InterPro" id="IPR003787">
    <property type="entry name" value="Sulphur_relay_DsrE/F-like"/>
</dbReference>
<evidence type="ECO:0000313" key="2">
    <source>
        <dbReference type="EMBL" id="MFA9461771.1"/>
    </source>
</evidence>
<evidence type="ECO:0000256" key="1">
    <source>
        <dbReference type="SAM" id="SignalP"/>
    </source>
</evidence>
<feature type="signal peptide" evidence="1">
    <location>
        <begin position="1"/>
        <end position="21"/>
    </location>
</feature>
<proteinExistence type="predicted"/>
<comment type="caution">
    <text evidence="2">The sequence shown here is derived from an EMBL/GenBank/DDBJ whole genome shotgun (WGS) entry which is preliminary data.</text>
</comment>
<dbReference type="EMBL" id="JBGUAW010000008">
    <property type="protein sequence ID" value="MFA9461771.1"/>
    <property type="molecule type" value="Genomic_DNA"/>
</dbReference>
<dbReference type="RefSeq" id="WP_373656547.1">
    <property type="nucleotide sequence ID" value="NZ_JBGUAW010000008.1"/>
</dbReference>
<dbReference type="InterPro" id="IPR027396">
    <property type="entry name" value="DsrEFH-like"/>
</dbReference>
<protein>
    <submittedName>
        <fullName evidence="2">DsrE family protein</fullName>
    </submittedName>
</protein>
<sequence length="164" mass="18356">MKKIVLAVTGLLMGLVLSASAGAQMGMDGPKPKVVFHVDYPGVRRFSGQLTSVYNMVHHYRNQLIDYDVRIVANSFGVRYFTDKPLENTPFEAGKALRERREDLRGRVKSLMSTYDVQVAICDITREQLGISKDAFYEGVTFVESGVVEVAKLQQKGFAYIKAE</sequence>
<dbReference type="Pfam" id="PF02635">
    <property type="entry name" value="DsrE"/>
    <property type="match status" value="1"/>
</dbReference>
<dbReference type="SUPFAM" id="SSF75169">
    <property type="entry name" value="DsrEFH-like"/>
    <property type="match status" value="1"/>
</dbReference>
<dbReference type="Gene3D" id="3.40.1260.10">
    <property type="entry name" value="DsrEFH-like"/>
    <property type="match status" value="1"/>
</dbReference>
<organism evidence="2 3">
    <name type="scientific">Thiohalorhabdus methylotrophus</name>
    <dbReference type="NCBI Taxonomy" id="3242694"/>
    <lineage>
        <taxon>Bacteria</taxon>
        <taxon>Pseudomonadati</taxon>
        <taxon>Pseudomonadota</taxon>
        <taxon>Gammaproteobacteria</taxon>
        <taxon>Thiohalorhabdales</taxon>
        <taxon>Thiohalorhabdaceae</taxon>
        <taxon>Thiohalorhabdus</taxon>
    </lineage>
</organism>
<dbReference type="Proteomes" id="UP001575181">
    <property type="component" value="Unassembled WGS sequence"/>
</dbReference>
<keyword evidence="3" id="KW-1185">Reference proteome</keyword>
<evidence type="ECO:0000313" key="3">
    <source>
        <dbReference type="Proteomes" id="UP001575181"/>
    </source>
</evidence>
<accession>A0ABV4TYX2</accession>
<keyword evidence="1" id="KW-0732">Signal</keyword>
<dbReference type="PANTHER" id="PTHR37691">
    <property type="entry name" value="BLR3518 PROTEIN"/>
    <property type="match status" value="1"/>
</dbReference>
<name>A0ABV4TYX2_9GAMM</name>
<reference evidence="2 3" key="1">
    <citation type="submission" date="2024-08" db="EMBL/GenBank/DDBJ databases">
        <title>Whole-genome sequencing of halo(alkali)philic microorganisms from hypersaline lakes.</title>
        <authorList>
            <person name="Sorokin D.Y."/>
            <person name="Merkel A.Y."/>
            <person name="Messina E."/>
            <person name="Yakimov M."/>
        </authorList>
    </citation>
    <scope>NUCLEOTIDE SEQUENCE [LARGE SCALE GENOMIC DNA]</scope>
    <source>
        <strain evidence="2 3">Cl-TMA</strain>
    </source>
</reference>
<feature type="chain" id="PRO_5046436884" evidence="1">
    <location>
        <begin position="22"/>
        <end position="164"/>
    </location>
</feature>
<gene>
    <name evidence="2" type="ORF">ACERLL_13165</name>
</gene>
<dbReference type="PANTHER" id="PTHR37691:SF1">
    <property type="entry name" value="BLR3518 PROTEIN"/>
    <property type="match status" value="1"/>
</dbReference>